<keyword evidence="3" id="KW-1185">Reference proteome</keyword>
<dbReference type="Pfam" id="PF13704">
    <property type="entry name" value="Glyco_tranf_2_4"/>
    <property type="match status" value="1"/>
</dbReference>
<evidence type="ECO:0000256" key="1">
    <source>
        <dbReference type="SAM" id="MobiDB-lite"/>
    </source>
</evidence>
<gene>
    <name evidence="2" type="ORF">SHK19_21380</name>
</gene>
<sequence length="389" mass="43750">MTEGDAGKPSAAGRVCTVTTLWDSLDNVRQFVARNLAAGADHMFIFLDAPAPDVGEYLEGLDAVTVVRTGKRYWRGHRPDDLNVRQIVNANTASYLLSPFDSVRWLFHIDGDEVLDIDRDELLSSDAPVARLSVLESVSRAHWDGPVDRFKRTPTPEELVRLTRLGVIPRPHLHEYFHGHIRGKVGMRPTLDLRLSIHNVFTRAGERVVAQPSPEWHVLHYDCWSSEEFLRKWASPMASRKAKFAGRRGRLRDAVNAVLDTPSLADEERDRRLMDIYNTYIADDVTALEEAGLLVAPRSDLHTPRGLGPDREAVHRLLDHLVSVERRYFMSPRRKAHPRELFEELLRSGSLDADLQSRLAATLARPPATVATVADSDGAERRNGGTDRS</sequence>
<reference evidence="3" key="1">
    <citation type="submission" date="2023-12" db="EMBL/GenBank/DDBJ databases">
        <title>Novel species in genus Nocardioides.</title>
        <authorList>
            <person name="Zhou H."/>
        </authorList>
    </citation>
    <scope>NUCLEOTIDE SEQUENCE [LARGE SCALE GENOMIC DNA]</scope>
    <source>
        <strain evidence="3">HM61</strain>
    </source>
</reference>
<evidence type="ECO:0000313" key="3">
    <source>
        <dbReference type="Proteomes" id="UP001327225"/>
    </source>
</evidence>
<dbReference type="RefSeq" id="WP_322454372.1">
    <property type="nucleotide sequence ID" value="NZ_CP141059.1"/>
</dbReference>
<dbReference type="Proteomes" id="UP001327225">
    <property type="component" value="Chromosome"/>
</dbReference>
<dbReference type="EMBL" id="CP141059">
    <property type="protein sequence ID" value="WQQ26495.1"/>
    <property type="molecule type" value="Genomic_DNA"/>
</dbReference>
<accession>A0ABZ0ZQ74</accession>
<proteinExistence type="predicted"/>
<feature type="compositionally biased region" description="Basic and acidic residues" evidence="1">
    <location>
        <begin position="378"/>
        <end position="389"/>
    </location>
</feature>
<evidence type="ECO:0000313" key="2">
    <source>
        <dbReference type="EMBL" id="WQQ26495.1"/>
    </source>
</evidence>
<protein>
    <submittedName>
        <fullName evidence="2">Glycosyltransferase family 2 protein</fullName>
    </submittedName>
</protein>
<organism evidence="2 3">
    <name type="scientific">Nocardioides bizhenqiangii</name>
    <dbReference type="NCBI Taxonomy" id="3095076"/>
    <lineage>
        <taxon>Bacteria</taxon>
        <taxon>Bacillati</taxon>
        <taxon>Actinomycetota</taxon>
        <taxon>Actinomycetes</taxon>
        <taxon>Propionibacteriales</taxon>
        <taxon>Nocardioidaceae</taxon>
        <taxon>Nocardioides</taxon>
    </lineage>
</organism>
<name>A0ABZ0ZQ74_9ACTN</name>
<feature type="region of interest" description="Disordered" evidence="1">
    <location>
        <begin position="370"/>
        <end position="389"/>
    </location>
</feature>